<dbReference type="AlphaFoldDB" id="A0A4R1XF35"/>
<gene>
    <name evidence="2" type="ORF">EC844_13217</name>
</gene>
<organism evidence="2 3">
    <name type="scientific">Acinetobacter calcoaceticus</name>
    <dbReference type="NCBI Taxonomy" id="471"/>
    <lineage>
        <taxon>Bacteria</taxon>
        <taxon>Pseudomonadati</taxon>
        <taxon>Pseudomonadota</taxon>
        <taxon>Gammaproteobacteria</taxon>
        <taxon>Moraxellales</taxon>
        <taxon>Moraxellaceae</taxon>
        <taxon>Acinetobacter</taxon>
        <taxon>Acinetobacter calcoaceticus/baumannii complex</taxon>
    </lineage>
</organism>
<evidence type="ECO:0000313" key="3">
    <source>
        <dbReference type="Proteomes" id="UP000294963"/>
    </source>
</evidence>
<keyword evidence="1" id="KW-0812">Transmembrane</keyword>
<dbReference type="EMBL" id="SLVJ01000032">
    <property type="protein sequence ID" value="TCM60490.1"/>
    <property type="molecule type" value="Genomic_DNA"/>
</dbReference>
<comment type="caution">
    <text evidence="2">The sequence shown here is derived from an EMBL/GenBank/DDBJ whole genome shotgun (WGS) entry which is preliminary data.</text>
</comment>
<evidence type="ECO:0000313" key="2">
    <source>
        <dbReference type="EMBL" id="TCM60490.1"/>
    </source>
</evidence>
<dbReference type="Proteomes" id="UP000294963">
    <property type="component" value="Unassembled WGS sequence"/>
</dbReference>
<dbReference type="GO" id="GO:0015628">
    <property type="term" value="P:protein secretion by the type II secretion system"/>
    <property type="evidence" value="ECO:0007669"/>
    <property type="project" value="InterPro"/>
</dbReference>
<dbReference type="GO" id="GO:0015627">
    <property type="term" value="C:type II protein secretion system complex"/>
    <property type="evidence" value="ECO:0007669"/>
    <property type="project" value="InterPro"/>
</dbReference>
<keyword evidence="1" id="KW-0472">Membrane</keyword>
<proteinExistence type="predicted"/>
<dbReference type="InterPro" id="IPR007690">
    <property type="entry name" value="T2SS_GspM"/>
</dbReference>
<keyword evidence="1" id="KW-1133">Transmembrane helix</keyword>
<keyword evidence="3" id="KW-1185">Reference proteome</keyword>
<sequence>MKILAPLQNKMDQWLDQIQVYLDRLSLRERVMVICAAVIVVVAGIGSALWYMHAAAEQQNQRVNDLKALINHMQSNVVTMKPADDLSLSTMDKIQRVATQQNLSVATQQQAEGAIQLVAQHENYAILANFLSQIAQMGVTIDQLEMLKSESQIKLTAKVH</sequence>
<reference evidence="2 3" key="1">
    <citation type="submission" date="2019-03" db="EMBL/GenBank/DDBJ databases">
        <title>Genomic analyses of the natural microbiome of Caenorhabditis elegans.</title>
        <authorList>
            <person name="Samuel B."/>
        </authorList>
    </citation>
    <scope>NUCLEOTIDE SEQUENCE [LARGE SCALE GENOMIC DNA]</scope>
    <source>
        <strain evidence="2 3">JUb89</strain>
    </source>
</reference>
<accession>A0A4R1XF35</accession>
<dbReference type="OrthoDB" id="6711229at2"/>
<feature type="transmembrane region" description="Helical" evidence="1">
    <location>
        <begin position="31"/>
        <end position="52"/>
    </location>
</feature>
<evidence type="ECO:0000256" key="1">
    <source>
        <dbReference type="SAM" id="Phobius"/>
    </source>
</evidence>
<dbReference type="Pfam" id="PF04612">
    <property type="entry name" value="T2SSM"/>
    <property type="match status" value="1"/>
</dbReference>
<protein>
    <submittedName>
        <fullName evidence="2">General secretion pathway protein M</fullName>
    </submittedName>
</protein>
<name>A0A4R1XF35_ACICA</name>